<feature type="region of interest" description="Disordered" evidence="1">
    <location>
        <begin position="1"/>
        <end position="118"/>
    </location>
</feature>
<dbReference type="GeneID" id="63182933"/>
<gene>
    <name evidence="2" type="ORF">J0X27_04275</name>
</gene>
<reference evidence="2 3" key="1">
    <citation type="journal article" date="2006" name="Int. J. Syst. Evol. Microbiol.">
        <title>Haloterrigena longa sp. nov. and Haloterrigena limicola sp. nov., extremely halophilic archaea isolated from a salt lake.</title>
        <authorList>
            <person name="Cui H.L."/>
            <person name="Tohty D."/>
            <person name="Zhou P.J."/>
            <person name="Liu S.J."/>
        </authorList>
    </citation>
    <scope>NUCLEOTIDE SEQUENCE [LARGE SCALE GENOMIC DNA]</scope>
    <source>
        <strain evidence="2 3">ABH32</strain>
    </source>
</reference>
<proteinExistence type="predicted"/>
<feature type="compositionally biased region" description="Acidic residues" evidence="1">
    <location>
        <begin position="52"/>
        <end position="96"/>
    </location>
</feature>
<name>A0A8A2UBP2_9EURY</name>
<sequence length="222" mass="23604">MPTPDIAGDQEQARAEALDETVQSLEAEQDRIEDDDVNEGESGLQETAENSESGDDPDEDDIEIEEVDLSDDDLFAGVDDIDDDDGESESESDSESEATAGSMSEDVDSIGQFTGDNPTAQLQSHIEDGAAKLAVLGLEDDDQAALEDDLRDVFSAFRLGYYGAEFANEYIFVDGDGEVDPAWALLGSSLACAAVAVMMRPDSDDQIARLKDAVNFNGGGSA</sequence>
<dbReference type="AlphaFoldDB" id="A0A8A2UBP2"/>
<organism evidence="2 3">
    <name type="scientific">Natrinema longum</name>
    <dbReference type="NCBI Taxonomy" id="370324"/>
    <lineage>
        <taxon>Archaea</taxon>
        <taxon>Methanobacteriati</taxon>
        <taxon>Methanobacteriota</taxon>
        <taxon>Stenosarchaea group</taxon>
        <taxon>Halobacteria</taxon>
        <taxon>Halobacteriales</taxon>
        <taxon>Natrialbaceae</taxon>
        <taxon>Natrinema</taxon>
    </lineage>
</organism>
<evidence type="ECO:0000313" key="2">
    <source>
        <dbReference type="EMBL" id="QSW86057.1"/>
    </source>
</evidence>
<keyword evidence="3" id="KW-1185">Reference proteome</keyword>
<dbReference type="RefSeq" id="WP_207271209.1">
    <property type="nucleotide sequence ID" value="NZ_CP071463.1"/>
</dbReference>
<evidence type="ECO:0000256" key="1">
    <source>
        <dbReference type="SAM" id="MobiDB-lite"/>
    </source>
</evidence>
<accession>A0A8A2UBP2</accession>
<dbReference type="KEGG" id="hlo:J0X27_04275"/>
<dbReference type="OrthoDB" id="384012at2157"/>
<dbReference type="Proteomes" id="UP000663191">
    <property type="component" value="Chromosome"/>
</dbReference>
<protein>
    <submittedName>
        <fullName evidence="2">Acyl-CoA dehydrogenase</fullName>
    </submittedName>
</protein>
<evidence type="ECO:0000313" key="3">
    <source>
        <dbReference type="Proteomes" id="UP000663191"/>
    </source>
</evidence>
<dbReference type="EMBL" id="CP071463">
    <property type="protein sequence ID" value="QSW86057.1"/>
    <property type="molecule type" value="Genomic_DNA"/>
</dbReference>